<dbReference type="AlphaFoldDB" id="Q1QN36"/>
<dbReference type="Proteomes" id="UP000001953">
    <property type="component" value="Chromosome"/>
</dbReference>
<gene>
    <name evidence="1" type="ordered locus">Nham_1539</name>
</gene>
<dbReference type="KEGG" id="nha:Nham_1539"/>
<dbReference type="HOGENOM" id="CLU_986354_0_0_5"/>
<sequence length="282" mass="32507">MLAQRVRRTPDIPQNNGLFAIPATLTRCARPARQRRRPQDQADRWTTEFRLLMYAPDRLRRWAPNRYPRPMAFSSEARPRGWIPVRVKKTRQNKKLEPGFDSIRSGAPVWRRLLPMHEGYGTVRAGRWSVSRLEGNISIIRHGGRRRRWMPRVTDGRKRQPTSDSYAVRMAPDQRLILANREPPRAAIIARASGPSHAPIAAEFPRRNEIARYHARAVAAQRCYWIGSSVAASSVIESEKVRLRTHRVQTIRLTSLGMVNAFRKSEGTGLERVKARKMRQIA</sequence>
<name>Q1QN36_NITHX</name>
<reference evidence="1 2" key="1">
    <citation type="submission" date="2006-03" db="EMBL/GenBank/DDBJ databases">
        <title>Complete sequence of chromosome of Nitrobacter hamburgensis X14.</title>
        <authorList>
            <consortium name="US DOE Joint Genome Institute"/>
            <person name="Copeland A."/>
            <person name="Lucas S."/>
            <person name="Lapidus A."/>
            <person name="Barry K."/>
            <person name="Detter J.C."/>
            <person name="Glavina del Rio T."/>
            <person name="Hammon N."/>
            <person name="Israni S."/>
            <person name="Dalin E."/>
            <person name="Tice H."/>
            <person name="Pitluck S."/>
            <person name="Chain P."/>
            <person name="Malfatti S."/>
            <person name="Shin M."/>
            <person name="Vergez L."/>
            <person name="Schmutz J."/>
            <person name="Larimer F."/>
            <person name="Land M."/>
            <person name="Hauser L."/>
            <person name="Kyrpides N."/>
            <person name="Ivanova N."/>
            <person name="Ward B."/>
            <person name="Arp D."/>
            <person name="Klotz M."/>
            <person name="Stein L."/>
            <person name="O'Mullan G."/>
            <person name="Starkenburg S."/>
            <person name="Sayavedra L."/>
            <person name="Poret-Peterson A.T."/>
            <person name="Gentry M.E."/>
            <person name="Bruce D."/>
            <person name="Richardson P."/>
        </authorList>
    </citation>
    <scope>NUCLEOTIDE SEQUENCE [LARGE SCALE GENOMIC DNA]</scope>
    <source>
        <strain evidence="2">DSM 10229 / NCIMB 13809 / X14</strain>
    </source>
</reference>
<accession>Q1QN36</accession>
<evidence type="ECO:0000313" key="1">
    <source>
        <dbReference type="EMBL" id="ABE62361.1"/>
    </source>
</evidence>
<dbReference type="EMBL" id="CP000319">
    <property type="protein sequence ID" value="ABE62361.1"/>
    <property type="molecule type" value="Genomic_DNA"/>
</dbReference>
<protein>
    <submittedName>
        <fullName evidence="1">Uncharacterized protein</fullName>
    </submittedName>
</protein>
<evidence type="ECO:0000313" key="2">
    <source>
        <dbReference type="Proteomes" id="UP000001953"/>
    </source>
</evidence>
<organism evidence="1 2">
    <name type="scientific">Nitrobacter hamburgensis (strain DSM 10229 / NCIMB 13809 / X14)</name>
    <dbReference type="NCBI Taxonomy" id="323097"/>
    <lineage>
        <taxon>Bacteria</taxon>
        <taxon>Pseudomonadati</taxon>
        <taxon>Pseudomonadota</taxon>
        <taxon>Alphaproteobacteria</taxon>
        <taxon>Hyphomicrobiales</taxon>
        <taxon>Nitrobacteraceae</taxon>
        <taxon>Nitrobacter</taxon>
    </lineage>
</organism>
<keyword evidence="2" id="KW-1185">Reference proteome</keyword>
<proteinExistence type="predicted"/>